<evidence type="ECO:0000313" key="1">
    <source>
        <dbReference type="EMBL" id="RKJ89690.1"/>
    </source>
</evidence>
<organism evidence="1 2">
    <name type="scientific">Aeromonas veronii</name>
    <dbReference type="NCBI Taxonomy" id="654"/>
    <lineage>
        <taxon>Bacteria</taxon>
        <taxon>Pseudomonadati</taxon>
        <taxon>Pseudomonadota</taxon>
        <taxon>Gammaproteobacteria</taxon>
        <taxon>Aeromonadales</taxon>
        <taxon>Aeromonadaceae</taxon>
        <taxon>Aeromonas</taxon>
    </lineage>
</organism>
<dbReference type="InterPro" id="IPR004027">
    <property type="entry name" value="SEC_C_motif"/>
</dbReference>
<dbReference type="AlphaFoldDB" id="A0A3A9IIC3"/>
<dbReference type="EMBL" id="RAWX01000002">
    <property type="protein sequence ID" value="RKJ89690.1"/>
    <property type="molecule type" value="Genomic_DNA"/>
</dbReference>
<accession>A0A3A9IIC3</accession>
<comment type="caution">
    <text evidence="1">The sequence shown here is derived from an EMBL/GenBank/DDBJ whole genome shotgun (WGS) entry which is preliminary data.</text>
</comment>
<evidence type="ECO:0000313" key="2">
    <source>
        <dbReference type="Proteomes" id="UP000281725"/>
    </source>
</evidence>
<dbReference type="SUPFAM" id="SSF103642">
    <property type="entry name" value="Sec-C motif"/>
    <property type="match status" value="1"/>
</dbReference>
<dbReference type="Gene3D" id="3.10.450.50">
    <property type="match status" value="1"/>
</dbReference>
<dbReference type="Pfam" id="PF02810">
    <property type="entry name" value="SEC-C"/>
    <property type="match status" value="1"/>
</dbReference>
<reference evidence="1 2" key="1">
    <citation type="submission" date="2018-09" db="EMBL/GenBank/DDBJ databases">
        <title>Genome sequencing of Aeromonas veronii MS-17-88.</title>
        <authorList>
            <person name="Tekedar H.C."/>
            <person name="Arick M.A."/>
            <person name="Hsu C.-Y."/>
            <person name="Thrash A."/>
            <person name="Karsi A."/>
            <person name="Lawrence M.L."/>
            <person name="Abdelhamed H."/>
        </authorList>
    </citation>
    <scope>NUCLEOTIDE SEQUENCE [LARGE SCALE GENOMIC DNA]</scope>
    <source>
        <strain evidence="1 2">MS 17-88</strain>
    </source>
</reference>
<proteinExistence type="predicted"/>
<gene>
    <name evidence="1" type="ORF">D6R50_10630</name>
</gene>
<sequence length="146" mass="16011">MRQKTISRLLPSLNDAVGSLIYDWCDGYLRGIELASWPTLLAPEAAALAMTSEPVGKMPTLLEALNNEYLQEQATKARFAARILHAHFLAQRSEPPARSQPVVAPIKIGRNEPCPCGSVKKYKTVLFALTNKIDSKRGPMALSCFG</sequence>
<protein>
    <submittedName>
        <fullName evidence="1">Uncharacterized protein</fullName>
    </submittedName>
</protein>
<dbReference type="Proteomes" id="UP000281725">
    <property type="component" value="Unassembled WGS sequence"/>
</dbReference>
<name>A0A3A9IIC3_AERVE</name>